<dbReference type="SMART" id="SM00530">
    <property type="entry name" value="HTH_XRE"/>
    <property type="match status" value="1"/>
</dbReference>
<accession>A0A7Y4M4L6</accession>
<dbReference type="AlphaFoldDB" id="A0A7Y4M4L6"/>
<organism evidence="2 3">
    <name type="scientific">Bradyrhizobium archetypum</name>
    <dbReference type="NCBI Taxonomy" id="2721160"/>
    <lineage>
        <taxon>Bacteria</taxon>
        <taxon>Pseudomonadati</taxon>
        <taxon>Pseudomonadota</taxon>
        <taxon>Alphaproteobacteria</taxon>
        <taxon>Hyphomicrobiales</taxon>
        <taxon>Nitrobacteraceae</taxon>
        <taxon>Bradyrhizobium</taxon>
    </lineage>
</organism>
<comment type="caution">
    <text evidence="2">The sequence shown here is derived from an EMBL/GenBank/DDBJ whole genome shotgun (WGS) entry which is preliminary data.</text>
</comment>
<gene>
    <name evidence="2" type="ORF">HCN50_23930</name>
</gene>
<keyword evidence="3" id="KW-1185">Reference proteome</keyword>
<protein>
    <submittedName>
        <fullName evidence="2">Helix-turn-helix domain-containing protein</fullName>
    </submittedName>
</protein>
<proteinExistence type="predicted"/>
<dbReference type="PANTHER" id="PTHR35010">
    <property type="entry name" value="BLL4672 PROTEIN-RELATED"/>
    <property type="match status" value="1"/>
</dbReference>
<dbReference type="PANTHER" id="PTHR35010:SF3">
    <property type="entry name" value="BLL4873 PROTEIN"/>
    <property type="match status" value="1"/>
</dbReference>
<dbReference type="Pfam" id="PF13560">
    <property type="entry name" value="HTH_31"/>
    <property type="match status" value="1"/>
</dbReference>
<dbReference type="Pfam" id="PF17765">
    <property type="entry name" value="MLTR_LBD"/>
    <property type="match status" value="1"/>
</dbReference>
<dbReference type="Gene3D" id="3.30.450.180">
    <property type="match status" value="1"/>
</dbReference>
<dbReference type="InterPro" id="IPR041413">
    <property type="entry name" value="MLTR_LBD"/>
</dbReference>
<name>A0A7Y4M4L6_9BRAD</name>
<dbReference type="EMBL" id="JAAVLW010000007">
    <property type="protein sequence ID" value="NOJ49260.1"/>
    <property type="molecule type" value="Genomic_DNA"/>
</dbReference>
<dbReference type="InterPro" id="IPR010982">
    <property type="entry name" value="Lambda_DNA-bd_dom_sf"/>
</dbReference>
<evidence type="ECO:0000313" key="3">
    <source>
        <dbReference type="Proteomes" id="UP000528734"/>
    </source>
</evidence>
<dbReference type="SUPFAM" id="SSF47413">
    <property type="entry name" value="lambda repressor-like DNA-binding domains"/>
    <property type="match status" value="1"/>
</dbReference>
<dbReference type="Proteomes" id="UP000528734">
    <property type="component" value="Unassembled WGS sequence"/>
</dbReference>
<dbReference type="GO" id="GO:0003677">
    <property type="term" value="F:DNA binding"/>
    <property type="evidence" value="ECO:0007669"/>
    <property type="project" value="InterPro"/>
</dbReference>
<evidence type="ECO:0000259" key="1">
    <source>
        <dbReference type="PROSITE" id="PS50943"/>
    </source>
</evidence>
<reference evidence="2 3" key="1">
    <citation type="submission" date="2020-03" db="EMBL/GenBank/DDBJ databases">
        <title>Bradyrhizobium diversity isolated from nodules of Muelleranthus trifoliolatus.</title>
        <authorList>
            <person name="Klepa M."/>
            <person name="Helene L."/>
            <person name="Hungria M."/>
        </authorList>
    </citation>
    <scope>NUCLEOTIDE SEQUENCE [LARGE SCALE GENOMIC DNA]</scope>
    <source>
        <strain evidence="2 3">WSM 1744</strain>
    </source>
</reference>
<dbReference type="CDD" id="cd00093">
    <property type="entry name" value="HTH_XRE"/>
    <property type="match status" value="1"/>
</dbReference>
<dbReference type="InterPro" id="IPR001387">
    <property type="entry name" value="Cro/C1-type_HTH"/>
</dbReference>
<dbReference type="PROSITE" id="PS50943">
    <property type="entry name" value="HTH_CROC1"/>
    <property type="match status" value="1"/>
</dbReference>
<dbReference type="Gene3D" id="1.10.260.40">
    <property type="entry name" value="lambda repressor-like DNA-binding domains"/>
    <property type="match status" value="1"/>
</dbReference>
<evidence type="ECO:0000313" key="2">
    <source>
        <dbReference type="EMBL" id="NOJ49260.1"/>
    </source>
</evidence>
<sequence length="290" mass="32997">MKRHCRSLHSPNKTWYYPRTVRSYLRRAQMALSGTNARQGELGDFLRSRRQKLTPKAVGLPAGRRRRTPGLRREEVAELAGIGVDWYIRLEQGRSVSPSAATVDALARALRLTRAEHRHLRELTQNTDRRAFVREIVPPAIQRTIEQLNLPAYIVGRRWDILAWNAAADEIFAFSRLAEADRNSLLLVLTNPATRRLFGASWADEAQRMVAQFRATHDLWAGDPAFRDLLARLGEGCPEFAGWWEAHDVSGIAAGRKSLIHPKKGRLKLEYASFQANDDPWLKLVIYTAV</sequence>
<feature type="domain" description="HTH cro/C1-type" evidence="1">
    <location>
        <begin position="70"/>
        <end position="117"/>
    </location>
</feature>